<dbReference type="Proteomes" id="UP000011859">
    <property type="component" value="Chromosome"/>
</dbReference>
<dbReference type="OrthoDB" id="5959514at2"/>
<dbReference type="AlphaFoldDB" id="M4NBS9"/>
<dbReference type="HOGENOM" id="CLU_2194887_0_0_6"/>
<dbReference type="EMBL" id="CP003470">
    <property type="protein sequence ID" value="AGG87232.1"/>
    <property type="molecule type" value="Genomic_DNA"/>
</dbReference>
<gene>
    <name evidence="2" type="ORF">R2APBS1_0044</name>
</gene>
<keyword evidence="3" id="KW-1185">Reference proteome</keyword>
<accession>M4NBS9</accession>
<evidence type="ECO:0000313" key="3">
    <source>
        <dbReference type="Proteomes" id="UP000011859"/>
    </source>
</evidence>
<protein>
    <submittedName>
        <fullName evidence="2">Uncharacterized protein</fullName>
    </submittedName>
</protein>
<dbReference type="KEGG" id="rhd:R2APBS1_0044"/>
<proteinExistence type="predicted"/>
<organism evidence="2 3">
    <name type="scientific">Rhodanobacter denitrificans</name>
    <dbReference type="NCBI Taxonomy" id="666685"/>
    <lineage>
        <taxon>Bacteria</taxon>
        <taxon>Pseudomonadati</taxon>
        <taxon>Pseudomonadota</taxon>
        <taxon>Gammaproteobacteria</taxon>
        <taxon>Lysobacterales</taxon>
        <taxon>Rhodanobacteraceae</taxon>
        <taxon>Rhodanobacter</taxon>
    </lineage>
</organism>
<name>M4NBS9_9GAMM</name>
<sequence>MSEDDSAGDGGFQNRLRDARHAHSVHGVPGSDTPSAPGIHLVDPMSQGIGAVMRAAQRAFGIKNSHCIDVDVWRHLTPQELSARHVSPDDVDKLDEKYACNKPPGLHF</sequence>
<evidence type="ECO:0000313" key="2">
    <source>
        <dbReference type="EMBL" id="AGG87232.1"/>
    </source>
</evidence>
<reference evidence="2 3" key="1">
    <citation type="submission" date="2012-04" db="EMBL/GenBank/DDBJ databases">
        <title>Complete genome of Rhodanobacter sp. 2APBS1.</title>
        <authorList>
            <consortium name="US DOE Joint Genome Institute"/>
            <person name="Huntemann M."/>
            <person name="Wei C.-L."/>
            <person name="Han J."/>
            <person name="Detter J.C."/>
            <person name="Han C."/>
            <person name="Tapia R."/>
            <person name="Munk A.C.C."/>
            <person name="Chen A."/>
            <person name="Krypides N."/>
            <person name="Mavromatis K."/>
            <person name="Markowitz V."/>
            <person name="Szeto E."/>
            <person name="Ivanova N."/>
            <person name="Mikhailova N."/>
            <person name="Ovchinnikova G."/>
            <person name="Pagani I."/>
            <person name="Pati A."/>
            <person name="Goodwin L."/>
            <person name="Peters L."/>
            <person name="Pitluck S."/>
            <person name="Woyke T."/>
            <person name="Prakash O."/>
            <person name="Elkins J."/>
            <person name="Brown S."/>
            <person name="Palumbo A."/>
            <person name="Hemme C."/>
            <person name="Zhou J."/>
            <person name="Watson D."/>
            <person name="Jardine P."/>
            <person name="Kostka J."/>
            <person name="Green S."/>
        </authorList>
    </citation>
    <scope>NUCLEOTIDE SEQUENCE [LARGE SCALE GENOMIC DNA]</scope>
    <source>
        <strain evidence="2 3">2APBS1</strain>
    </source>
</reference>
<evidence type="ECO:0000256" key="1">
    <source>
        <dbReference type="SAM" id="MobiDB-lite"/>
    </source>
</evidence>
<feature type="region of interest" description="Disordered" evidence="1">
    <location>
        <begin position="1"/>
        <end position="42"/>
    </location>
</feature>
<dbReference type="eggNOG" id="ENOG502ZY69">
    <property type="taxonomic scope" value="Bacteria"/>
</dbReference>
<dbReference type="RefSeq" id="WP_015446373.1">
    <property type="nucleotide sequence ID" value="NZ_CP088920.1"/>
</dbReference>